<proteinExistence type="predicted"/>
<evidence type="ECO:0000256" key="1">
    <source>
        <dbReference type="SAM" id="MobiDB-lite"/>
    </source>
</evidence>
<organism evidence="2 3">
    <name type="scientific">Streptomyces sannanensis</name>
    <dbReference type="NCBI Taxonomy" id="285536"/>
    <lineage>
        <taxon>Bacteria</taxon>
        <taxon>Bacillati</taxon>
        <taxon>Actinomycetota</taxon>
        <taxon>Actinomycetes</taxon>
        <taxon>Kitasatosporales</taxon>
        <taxon>Streptomycetaceae</taxon>
        <taxon>Streptomyces</taxon>
    </lineage>
</organism>
<reference evidence="3" key="1">
    <citation type="journal article" date="2019" name="Int. J. Syst. Evol. Microbiol.">
        <title>The Global Catalogue of Microorganisms (GCM) 10K type strain sequencing project: providing services to taxonomists for standard genome sequencing and annotation.</title>
        <authorList>
            <consortium name="The Broad Institute Genomics Platform"/>
            <consortium name="The Broad Institute Genome Sequencing Center for Infectious Disease"/>
            <person name="Wu L."/>
            <person name="Ma J."/>
        </authorList>
    </citation>
    <scope>NUCLEOTIDE SEQUENCE [LARGE SCALE GENOMIC DNA]</scope>
    <source>
        <strain evidence="3">JCM 9651</strain>
    </source>
</reference>
<protein>
    <recommendedName>
        <fullName evidence="4">PE-PGRS family protein</fullName>
    </recommendedName>
</protein>
<name>A0ABP6SNH1_9ACTN</name>
<accession>A0ABP6SNH1</accession>
<evidence type="ECO:0000313" key="3">
    <source>
        <dbReference type="Proteomes" id="UP001499990"/>
    </source>
</evidence>
<dbReference type="EMBL" id="BAAAYL010000004">
    <property type="protein sequence ID" value="GAA3381506.1"/>
    <property type="molecule type" value="Genomic_DNA"/>
</dbReference>
<feature type="compositionally biased region" description="Basic and acidic residues" evidence="1">
    <location>
        <begin position="139"/>
        <end position="148"/>
    </location>
</feature>
<evidence type="ECO:0000313" key="2">
    <source>
        <dbReference type="EMBL" id="GAA3381506.1"/>
    </source>
</evidence>
<sequence>MGLQQFVDLAFQGPALFVDGRERAGQGRDDHVEGAGARNDDGLFVERVEDVVDELGGHARGLGANQLDESAAAGFPQGSWGAIAFKQPGDGLLEPGYRLYTARWALSDLPARRRPPTPTPDPDRQPSVDPGESAASRPPDQEAGKWEIPRPPLSYDRAVLAGAVLRETLRTATATAVRGREYDVVPHQQAAMPELLSPQDVDPAGPEPGDERRSAMAALRALKESRTDVEALEFTEEQLRHLQGVLTKAADQARETMSRYADWEDTTAPHPVREDDQRAHRPQQPGPHRGPEAGR</sequence>
<comment type="caution">
    <text evidence="2">The sequence shown here is derived from an EMBL/GenBank/DDBJ whole genome shotgun (WGS) entry which is preliminary data.</text>
</comment>
<feature type="region of interest" description="Disordered" evidence="1">
    <location>
        <begin position="110"/>
        <end position="150"/>
    </location>
</feature>
<feature type="region of interest" description="Disordered" evidence="1">
    <location>
        <begin position="253"/>
        <end position="295"/>
    </location>
</feature>
<gene>
    <name evidence="2" type="ORF">GCM10020367_73020</name>
</gene>
<keyword evidence="3" id="KW-1185">Reference proteome</keyword>
<evidence type="ECO:0008006" key="4">
    <source>
        <dbReference type="Google" id="ProtNLM"/>
    </source>
</evidence>
<dbReference type="Proteomes" id="UP001499990">
    <property type="component" value="Unassembled WGS sequence"/>
</dbReference>